<dbReference type="InterPro" id="IPR036779">
    <property type="entry name" value="LysM_dom_sf"/>
</dbReference>
<evidence type="ECO:0000259" key="1">
    <source>
        <dbReference type="Pfam" id="PF01476"/>
    </source>
</evidence>
<dbReference type="InterPro" id="IPR018392">
    <property type="entry name" value="LysM"/>
</dbReference>
<dbReference type="KEGG" id="mant:BHD05_13035"/>
<dbReference type="Gene3D" id="3.10.350.10">
    <property type="entry name" value="LysM domain"/>
    <property type="match status" value="1"/>
</dbReference>
<sequence length="105" mass="10936">MRASHLRLTRRGRLVLTTLVALPLVAAAGAFALNGGVAVASNSSSSTSFEYVQVSSGQSLWQLAQSIAPAADPRDVVSDLLHLNQLGSADVHPGQQLALPAKYSN</sequence>
<name>A0A7L5AKS4_9MICO</name>
<protein>
    <recommendedName>
        <fullName evidence="1">LysM domain-containing protein</fullName>
    </recommendedName>
</protein>
<dbReference type="EMBL" id="CP017146">
    <property type="protein sequence ID" value="QHO71193.1"/>
    <property type="molecule type" value="Genomic_DNA"/>
</dbReference>
<evidence type="ECO:0000313" key="3">
    <source>
        <dbReference type="Proteomes" id="UP000464507"/>
    </source>
</evidence>
<accession>A0A7L5AKS4</accession>
<evidence type="ECO:0000313" key="2">
    <source>
        <dbReference type="EMBL" id="QHO71193.1"/>
    </source>
</evidence>
<dbReference type="Proteomes" id="UP000464507">
    <property type="component" value="Chromosome"/>
</dbReference>
<proteinExistence type="predicted"/>
<feature type="domain" description="LysM" evidence="1">
    <location>
        <begin position="53"/>
        <end position="100"/>
    </location>
</feature>
<keyword evidence="3" id="KW-1185">Reference proteome</keyword>
<dbReference type="AlphaFoldDB" id="A0A7L5AKS4"/>
<dbReference type="Pfam" id="PF01476">
    <property type="entry name" value="LysM"/>
    <property type="match status" value="1"/>
</dbReference>
<gene>
    <name evidence="2" type="ORF">BHD05_13035</name>
</gene>
<organism evidence="2 3">
    <name type="scientific">Marisediminicola antarctica</name>
    <dbReference type="NCBI Taxonomy" id="674079"/>
    <lineage>
        <taxon>Bacteria</taxon>
        <taxon>Bacillati</taxon>
        <taxon>Actinomycetota</taxon>
        <taxon>Actinomycetes</taxon>
        <taxon>Micrococcales</taxon>
        <taxon>Microbacteriaceae</taxon>
        <taxon>Marisediminicola</taxon>
    </lineage>
</organism>
<reference evidence="2 3" key="1">
    <citation type="submission" date="2016-09" db="EMBL/GenBank/DDBJ databases">
        <title>Complete genome sequence of microbes from the polar regions.</title>
        <authorList>
            <person name="Liao L."/>
            <person name="Chen B."/>
        </authorList>
    </citation>
    <scope>NUCLEOTIDE SEQUENCE [LARGE SCALE GENOMIC DNA]</scope>
    <source>
        <strain evidence="2 3">ZS314</strain>
    </source>
</reference>